<dbReference type="Proteomes" id="UP000000376">
    <property type="component" value="Chromosome"/>
</dbReference>
<dbReference type="GO" id="GO:0006355">
    <property type="term" value="P:regulation of DNA-templated transcription"/>
    <property type="evidence" value="ECO:0007669"/>
    <property type="project" value="InterPro"/>
</dbReference>
<name>D7BLI3_ARCHD</name>
<dbReference type="InterPro" id="IPR000600">
    <property type="entry name" value="ROK"/>
</dbReference>
<dbReference type="Pfam" id="PF09339">
    <property type="entry name" value="HTH_IclR"/>
    <property type="match status" value="1"/>
</dbReference>
<accession>D7BLI3</accession>
<evidence type="ECO:0000259" key="2">
    <source>
        <dbReference type="Pfam" id="PF09339"/>
    </source>
</evidence>
<dbReference type="SUPFAM" id="SSF53067">
    <property type="entry name" value="Actin-like ATPase domain"/>
    <property type="match status" value="1"/>
</dbReference>
<dbReference type="HOGENOM" id="CLU_036604_13_3_11"/>
<dbReference type="PANTHER" id="PTHR18964:SF173">
    <property type="entry name" value="GLUCOKINASE"/>
    <property type="match status" value="1"/>
</dbReference>
<evidence type="ECO:0000313" key="3">
    <source>
        <dbReference type="EMBL" id="ADH91782.1"/>
    </source>
</evidence>
<dbReference type="PANTHER" id="PTHR18964">
    <property type="entry name" value="ROK (REPRESSOR, ORF, KINASE) FAMILY"/>
    <property type="match status" value="1"/>
</dbReference>
<dbReference type="EMBL" id="CP002045">
    <property type="protein sequence ID" value="ADH91782.1"/>
    <property type="molecule type" value="Genomic_DNA"/>
</dbReference>
<dbReference type="GO" id="GO:0003677">
    <property type="term" value="F:DNA binding"/>
    <property type="evidence" value="ECO:0007669"/>
    <property type="project" value="InterPro"/>
</dbReference>
<dbReference type="InterPro" id="IPR036388">
    <property type="entry name" value="WH-like_DNA-bd_sf"/>
</dbReference>
<evidence type="ECO:0000313" key="4">
    <source>
        <dbReference type="Proteomes" id="UP000000376"/>
    </source>
</evidence>
<dbReference type="eggNOG" id="COG1940">
    <property type="taxonomic scope" value="Bacteria"/>
</dbReference>
<feature type="domain" description="HTH iclR-type" evidence="2">
    <location>
        <begin position="31"/>
        <end position="59"/>
    </location>
</feature>
<sequence length="390" mass="41593">MDAERKTSTVSERLIHPAYQLIKTGAAIQRSDLVRELSISPSTASNLVRTLVERGLVREAELRRATGGRPARKLEPVDEADVVAVAEIGTRHIRYWIVNSLESIDEAREISFERLDSPRDTMETMLGLWNDLRDELFPGAKIVAYGISVSAPVDSTTQRIIMPARMVGWHDVDLRAIVHELTGCPAWIENDARAAALGEIRSQEGTGTFIYIKAGSGIGGALVINGEVFAGGGGMAGDVGHARVTTGSDVTCPCGRVGCLEAEASGGAILRQAREVGLELASMSDLVQATIVQTPDIMTIIRRSGELVGNALSPLVNFVNPDEVLVGGSLSSMNTFMSSLRAALFSRASSTATAKLVIEPARLGQNSPLMGAARGAYRVLSHERGTSTSE</sequence>
<dbReference type="OrthoDB" id="9810372at2"/>
<dbReference type="SUPFAM" id="SSF46785">
    <property type="entry name" value="Winged helix' DNA-binding domain"/>
    <property type="match status" value="1"/>
</dbReference>
<proteinExistence type="inferred from homology"/>
<dbReference type="InterPro" id="IPR036390">
    <property type="entry name" value="WH_DNA-bd_sf"/>
</dbReference>
<gene>
    <name evidence="3" type="ordered locus">Arch_0014</name>
</gene>
<reference evidence="3 4" key="1">
    <citation type="journal article" date="2010" name="Stand. Genomic Sci.">
        <title>Complete genome sequence of Arcanobacterium haemolyticum type strain (11018).</title>
        <authorList>
            <person name="Yasawong M."/>
            <person name="Teshima H."/>
            <person name="Lapidus A."/>
            <person name="Nolan M."/>
            <person name="Lucas S."/>
            <person name="Glavina Del Rio T."/>
            <person name="Tice H."/>
            <person name="Cheng J."/>
            <person name="Bruce D."/>
            <person name="Detter C."/>
            <person name="Tapia R."/>
            <person name="Han C."/>
            <person name="Goodwin L."/>
            <person name="Pitluck S."/>
            <person name="Liolios K."/>
            <person name="Ivanova N."/>
            <person name="Mavromatis K."/>
            <person name="Mikhailova N."/>
            <person name="Pati A."/>
            <person name="Chen A."/>
            <person name="Palaniappan K."/>
            <person name="Land M."/>
            <person name="Hauser L."/>
            <person name="Chang Y."/>
            <person name="Jeffries C."/>
            <person name="Rohde M."/>
            <person name="Sikorski J."/>
            <person name="Pukall R."/>
            <person name="Goker M."/>
            <person name="Woyke T."/>
            <person name="Bristow J."/>
            <person name="Eisen J."/>
            <person name="Markowitz V."/>
            <person name="Hugenholtz P."/>
            <person name="Kyrpides N."/>
            <person name="Klenk H."/>
        </authorList>
    </citation>
    <scope>NUCLEOTIDE SEQUENCE [LARGE SCALE GENOMIC DNA]</scope>
    <source>
        <strain evidence="4">ATCC 9345 / DSM 20595 / CCUG 17215 / LMG 16163 / NBRC 15585 / NCTC 8452 / 11018</strain>
    </source>
</reference>
<keyword evidence="4" id="KW-1185">Reference proteome</keyword>
<dbReference type="RefSeq" id="WP_013169280.1">
    <property type="nucleotide sequence ID" value="NC_014218.1"/>
</dbReference>
<dbReference type="STRING" id="644284.Arch_0014"/>
<dbReference type="InterPro" id="IPR005471">
    <property type="entry name" value="Tscrpt_reg_IclR_N"/>
</dbReference>
<dbReference type="Pfam" id="PF00480">
    <property type="entry name" value="ROK"/>
    <property type="match status" value="1"/>
</dbReference>
<dbReference type="KEGG" id="ahe:Arch_0014"/>
<dbReference type="InterPro" id="IPR043129">
    <property type="entry name" value="ATPase_NBD"/>
</dbReference>
<dbReference type="Gene3D" id="3.30.420.40">
    <property type="match status" value="2"/>
</dbReference>
<dbReference type="AlphaFoldDB" id="D7BLI3"/>
<protein>
    <submittedName>
        <fullName evidence="3">ROK family protein</fullName>
    </submittedName>
</protein>
<evidence type="ECO:0000256" key="1">
    <source>
        <dbReference type="ARBA" id="ARBA00006479"/>
    </source>
</evidence>
<comment type="similarity">
    <text evidence="1">Belongs to the ROK (NagC/XylR) family.</text>
</comment>
<dbReference type="Gene3D" id="1.10.10.10">
    <property type="entry name" value="Winged helix-like DNA-binding domain superfamily/Winged helix DNA-binding domain"/>
    <property type="match status" value="1"/>
</dbReference>
<organism evidence="3 4">
    <name type="scientific">Arcanobacterium haemolyticum (strain ATCC 9345 / DSM 20595 / CCM 5947 / CCUG 17215 / LMG 16163 / NBRC 15585 / NCTC 8452 / 11018)</name>
    <dbReference type="NCBI Taxonomy" id="644284"/>
    <lineage>
        <taxon>Bacteria</taxon>
        <taxon>Bacillati</taxon>
        <taxon>Actinomycetota</taxon>
        <taxon>Actinomycetes</taxon>
        <taxon>Actinomycetales</taxon>
        <taxon>Actinomycetaceae</taxon>
        <taxon>Arcanobacterium</taxon>
    </lineage>
</organism>